<gene>
    <name evidence="1" type="ORF">LSH36_350g03015</name>
</gene>
<organism evidence="1 2">
    <name type="scientific">Paralvinella palmiformis</name>
    <dbReference type="NCBI Taxonomy" id="53620"/>
    <lineage>
        <taxon>Eukaryota</taxon>
        <taxon>Metazoa</taxon>
        <taxon>Spiralia</taxon>
        <taxon>Lophotrochozoa</taxon>
        <taxon>Annelida</taxon>
        <taxon>Polychaeta</taxon>
        <taxon>Sedentaria</taxon>
        <taxon>Canalipalpata</taxon>
        <taxon>Terebellida</taxon>
        <taxon>Terebelliformia</taxon>
        <taxon>Alvinellidae</taxon>
        <taxon>Paralvinella</taxon>
    </lineage>
</organism>
<dbReference type="AlphaFoldDB" id="A0AAD9MZQ8"/>
<proteinExistence type="predicted"/>
<sequence>MVHATSVANTHTHTHIPVTFWPNCKKCTIILLFHPQSDIIRPEVERPCRAVCGGGSGTLYLFPHLCYALEEVVSVRDCMVYYMDLGVSPLRSRCSGLWTDYIPLSFGTVHTRDTRPGKVEQGIHIPQTLATNPEPSVIRRTALITVPP</sequence>
<evidence type="ECO:0000313" key="2">
    <source>
        <dbReference type="Proteomes" id="UP001208570"/>
    </source>
</evidence>
<name>A0AAD9MZQ8_9ANNE</name>
<dbReference type="EMBL" id="JAODUP010000350">
    <property type="protein sequence ID" value="KAK2151807.1"/>
    <property type="molecule type" value="Genomic_DNA"/>
</dbReference>
<dbReference type="Proteomes" id="UP001208570">
    <property type="component" value="Unassembled WGS sequence"/>
</dbReference>
<protein>
    <submittedName>
        <fullName evidence="1">Uncharacterized protein</fullName>
    </submittedName>
</protein>
<evidence type="ECO:0000313" key="1">
    <source>
        <dbReference type="EMBL" id="KAK2151807.1"/>
    </source>
</evidence>
<keyword evidence="2" id="KW-1185">Reference proteome</keyword>
<reference evidence="1" key="1">
    <citation type="journal article" date="2023" name="Mol. Biol. Evol.">
        <title>Third-Generation Sequencing Reveals the Adaptive Role of the Epigenome in Three Deep-Sea Polychaetes.</title>
        <authorList>
            <person name="Perez M."/>
            <person name="Aroh O."/>
            <person name="Sun Y."/>
            <person name="Lan Y."/>
            <person name="Juniper S.K."/>
            <person name="Young C.R."/>
            <person name="Angers B."/>
            <person name="Qian P.Y."/>
        </authorList>
    </citation>
    <scope>NUCLEOTIDE SEQUENCE</scope>
    <source>
        <strain evidence="1">P08H-3</strain>
    </source>
</reference>
<comment type="caution">
    <text evidence="1">The sequence shown here is derived from an EMBL/GenBank/DDBJ whole genome shotgun (WGS) entry which is preliminary data.</text>
</comment>
<accession>A0AAD9MZQ8</accession>